<dbReference type="Pfam" id="PF14200">
    <property type="entry name" value="RicinB_lectin_2"/>
    <property type="match status" value="1"/>
</dbReference>
<feature type="domain" description="Ricin B lectin" evidence="1">
    <location>
        <begin position="50"/>
        <end position="140"/>
    </location>
</feature>
<protein>
    <submittedName>
        <fullName evidence="2">Ricin B lectin domain-containing protein</fullName>
    </submittedName>
</protein>
<gene>
    <name evidence="2" type="ORF">PsYK624_136440</name>
</gene>
<comment type="caution">
    <text evidence="2">The sequence shown here is derived from an EMBL/GenBank/DDBJ whole genome shotgun (WGS) entry which is preliminary data.</text>
</comment>
<evidence type="ECO:0000259" key="1">
    <source>
        <dbReference type="Pfam" id="PF14200"/>
    </source>
</evidence>
<dbReference type="Proteomes" id="UP000703269">
    <property type="component" value="Unassembled WGS sequence"/>
</dbReference>
<proteinExistence type="predicted"/>
<dbReference type="AlphaFoldDB" id="A0A9P3GME2"/>
<dbReference type="PROSITE" id="PS50231">
    <property type="entry name" value="RICIN_B_LECTIN"/>
    <property type="match status" value="1"/>
</dbReference>
<organism evidence="2 3">
    <name type="scientific">Phanerochaete sordida</name>
    <dbReference type="NCBI Taxonomy" id="48140"/>
    <lineage>
        <taxon>Eukaryota</taxon>
        <taxon>Fungi</taxon>
        <taxon>Dikarya</taxon>
        <taxon>Basidiomycota</taxon>
        <taxon>Agaricomycotina</taxon>
        <taxon>Agaricomycetes</taxon>
        <taxon>Polyporales</taxon>
        <taxon>Phanerochaetaceae</taxon>
        <taxon>Phanerochaete</taxon>
    </lineage>
</organism>
<dbReference type="SUPFAM" id="SSF50370">
    <property type="entry name" value="Ricin B-like lectins"/>
    <property type="match status" value="1"/>
</dbReference>
<dbReference type="Gene3D" id="2.80.10.50">
    <property type="match status" value="3"/>
</dbReference>
<evidence type="ECO:0000313" key="3">
    <source>
        <dbReference type="Proteomes" id="UP000703269"/>
    </source>
</evidence>
<dbReference type="InterPro" id="IPR000772">
    <property type="entry name" value="Ricin_B_lectin"/>
</dbReference>
<keyword evidence="3" id="KW-1185">Reference proteome</keyword>
<dbReference type="EMBL" id="BPQB01000071">
    <property type="protein sequence ID" value="GJE97426.1"/>
    <property type="molecule type" value="Genomic_DNA"/>
</dbReference>
<reference evidence="2 3" key="1">
    <citation type="submission" date="2021-08" db="EMBL/GenBank/DDBJ databases">
        <title>Draft Genome Sequence of Phanerochaete sordida strain YK-624.</title>
        <authorList>
            <person name="Mori T."/>
            <person name="Dohra H."/>
            <person name="Suzuki T."/>
            <person name="Kawagishi H."/>
            <person name="Hirai H."/>
        </authorList>
    </citation>
    <scope>NUCLEOTIDE SEQUENCE [LARGE SCALE GENOMIC DNA]</scope>
    <source>
        <strain evidence="2 3">YK-624</strain>
    </source>
</reference>
<dbReference type="OrthoDB" id="3249735at2759"/>
<dbReference type="InterPro" id="IPR035992">
    <property type="entry name" value="Ricin_B-like_lectins"/>
</dbReference>
<accession>A0A9P3GME2</accession>
<dbReference type="CDD" id="cd23416">
    <property type="entry name" value="beta-trefoil_Ricin_MOA-like"/>
    <property type="match status" value="1"/>
</dbReference>
<name>A0A9P3GME2_9APHY</name>
<evidence type="ECO:0000313" key="2">
    <source>
        <dbReference type="EMBL" id="GJE97426.1"/>
    </source>
</evidence>
<sequence length="155" mass="16800">MASEHLQSGVYFIQNFYTGTVLDLAGASPANGTKIQGYTKRELSELGVPAQLWIISLVAGEENVYTVQNTSSRSFMDMAHGDAADGTPVIGHEYNGGQNQKWRITRHGNYMSYVIQNVATRTYADMANGSKANGTPVVGWSGSGSHNQLWLIARA</sequence>